<dbReference type="EMBL" id="JAMFTH010000003">
    <property type="protein sequence ID" value="MCP8900032.1"/>
    <property type="molecule type" value="Genomic_DNA"/>
</dbReference>
<gene>
    <name evidence="7" type="ORF">M6D89_12050</name>
</gene>
<evidence type="ECO:0000313" key="8">
    <source>
        <dbReference type="Proteomes" id="UP001139319"/>
    </source>
</evidence>
<comment type="caution">
    <text evidence="7">The sequence shown here is derived from an EMBL/GenBank/DDBJ whole genome shotgun (WGS) entry which is preliminary data.</text>
</comment>
<organism evidence="7 8">
    <name type="scientific">Gilvimarinus xylanilyticus</name>
    <dbReference type="NCBI Taxonomy" id="2944139"/>
    <lineage>
        <taxon>Bacteria</taxon>
        <taxon>Pseudomonadati</taxon>
        <taxon>Pseudomonadota</taxon>
        <taxon>Gammaproteobacteria</taxon>
        <taxon>Cellvibrionales</taxon>
        <taxon>Cellvibrionaceae</taxon>
        <taxon>Gilvimarinus</taxon>
    </lineage>
</organism>
<dbReference type="Pfam" id="PF09685">
    <property type="entry name" value="MamF_MmsF"/>
    <property type="match status" value="1"/>
</dbReference>
<reference evidence="7" key="1">
    <citation type="submission" date="2022-05" db="EMBL/GenBank/DDBJ databases">
        <authorList>
            <person name="Sun H.-N."/>
        </authorList>
    </citation>
    <scope>NUCLEOTIDE SEQUENCE</scope>
    <source>
        <strain evidence="7">HB14</strain>
    </source>
</reference>
<keyword evidence="4 6" id="KW-0472">Membrane</keyword>
<protein>
    <submittedName>
        <fullName evidence="7">DUF4870 domain-containing protein</fullName>
    </submittedName>
</protein>
<evidence type="ECO:0000313" key="7">
    <source>
        <dbReference type="EMBL" id="MCP8900032.1"/>
    </source>
</evidence>
<reference evidence="7" key="2">
    <citation type="submission" date="2023-01" db="EMBL/GenBank/DDBJ databases">
        <title>Gilvimarinus xylanilyticus HB14 isolated from Caulerpa lentillifera aquaculture base in Hainan, China.</title>
        <authorList>
            <person name="Zhang Y.-J."/>
        </authorList>
    </citation>
    <scope>NUCLEOTIDE SEQUENCE</scope>
    <source>
        <strain evidence="7">HB14</strain>
    </source>
</reference>
<proteinExistence type="predicted"/>
<dbReference type="AlphaFoldDB" id="A0A9X2I718"/>
<name>A0A9X2I718_9GAMM</name>
<keyword evidence="8" id="KW-1185">Reference proteome</keyword>
<evidence type="ECO:0000256" key="2">
    <source>
        <dbReference type="ARBA" id="ARBA00022692"/>
    </source>
</evidence>
<sequence>MTEEQTPPTGKQEEPAQAPQNTQDTSLSEPSQDSKNMALLVWIGSIFFGFIPGLILYLVKADDAYVKDQSQEALNWGITVLIGYAIAMALTVILIGALLFPLLWILNLIFSIMGAIASSKGEPFRCPFALRLLK</sequence>
<accession>A0A9X2I718</accession>
<comment type="subcellular location">
    <subcellularLocation>
        <location evidence="1">Membrane</location>
        <topology evidence="1">Multi-pass membrane protein</topology>
    </subcellularLocation>
</comment>
<evidence type="ECO:0000256" key="5">
    <source>
        <dbReference type="SAM" id="MobiDB-lite"/>
    </source>
</evidence>
<keyword evidence="2 6" id="KW-0812">Transmembrane</keyword>
<evidence type="ECO:0000256" key="6">
    <source>
        <dbReference type="SAM" id="Phobius"/>
    </source>
</evidence>
<feature type="region of interest" description="Disordered" evidence="5">
    <location>
        <begin position="1"/>
        <end position="31"/>
    </location>
</feature>
<feature type="transmembrane region" description="Helical" evidence="6">
    <location>
        <begin position="78"/>
        <end position="110"/>
    </location>
</feature>
<dbReference type="Proteomes" id="UP001139319">
    <property type="component" value="Unassembled WGS sequence"/>
</dbReference>
<feature type="transmembrane region" description="Helical" evidence="6">
    <location>
        <begin position="37"/>
        <end position="58"/>
    </location>
</feature>
<evidence type="ECO:0000256" key="4">
    <source>
        <dbReference type="ARBA" id="ARBA00023136"/>
    </source>
</evidence>
<evidence type="ECO:0000256" key="3">
    <source>
        <dbReference type="ARBA" id="ARBA00022989"/>
    </source>
</evidence>
<dbReference type="InterPro" id="IPR019109">
    <property type="entry name" value="MamF_MmsF"/>
</dbReference>
<keyword evidence="3 6" id="KW-1133">Transmembrane helix</keyword>
<feature type="compositionally biased region" description="Polar residues" evidence="5">
    <location>
        <begin position="18"/>
        <end position="31"/>
    </location>
</feature>
<dbReference type="RefSeq" id="WP_253968322.1">
    <property type="nucleotide sequence ID" value="NZ_JAMFTH010000003.1"/>
</dbReference>
<evidence type="ECO:0000256" key="1">
    <source>
        <dbReference type="ARBA" id="ARBA00004141"/>
    </source>
</evidence>